<reference evidence="8 9" key="1">
    <citation type="journal article" date="2019" name="Nat. Plants">
        <title>Genome sequencing of Musa balbisiana reveals subgenome evolution and function divergence in polyploid bananas.</title>
        <authorList>
            <person name="Yao X."/>
        </authorList>
    </citation>
    <scope>NUCLEOTIDE SEQUENCE [LARGE SCALE GENOMIC DNA]</scope>
    <source>
        <strain evidence="9">cv. DH-PKW</strain>
        <tissue evidence="8">Leaves</tissue>
    </source>
</reference>
<name>A0A4V4H421_MUSBA</name>
<evidence type="ECO:0000256" key="1">
    <source>
        <dbReference type="ARBA" id="ARBA00005184"/>
    </source>
</evidence>
<feature type="domain" description="Pectinesterase catalytic" evidence="7">
    <location>
        <begin position="53"/>
        <end position="114"/>
    </location>
</feature>
<accession>A0A4V4H421</accession>
<feature type="active site" evidence="4">
    <location>
        <position position="75"/>
    </location>
</feature>
<dbReference type="Proteomes" id="UP000317650">
    <property type="component" value="Chromosome 6"/>
</dbReference>
<evidence type="ECO:0000313" key="9">
    <source>
        <dbReference type="Proteomes" id="UP000317650"/>
    </source>
</evidence>
<proteinExistence type="predicted"/>
<dbReference type="PROSITE" id="PS00503">
    <property type="entry name" value="PECTINESTERASE_2"/>
    <property type="match status" value="1"/>
</dbReference>
<evidence type="ECO:0000256" key="6">
    <source>
        <dbReference type="SAM" id="Phobius"/>
    </source>
</evidence>
<keyword evidence="2 5" id="KW-0378">Hydrolase</keyword>
<dbReference type="AlphaFoldDB" id="A0A4V4H421"/>
<keyword evidence="6" id="KW-1133">Transmembrane helix</keyword>
<dbReference type="UniPathway" id="UPA00545">
    <property type="reaction ID" value="UER00823"/>
</dbReference>
<gene>
    <name evidence="8" type="ORF">C4D60_Mb06t19880</name>
</gene>
<dbReference type="GO" id="GO:0045490">
    <property type="term" value="P:pectin catabolic process"/>
    <property type="evidence" value="ECO:0007669"/>
    <property type="project" value="UniProtKB-UniRule"/>
</dbReference>
<evidence type="ECO:0000259" key="7">
    <source>
        <dbReference type="Pfam" id="PF01095"/>
    </source>
</evidence>
<dbReference type="EC" id="3.1.1.11" evidence="5"/>
<dbReference type="GO" id="GO:0030599">
    <property type="term" value="F:pectinesterase activity"/>
    <property type="evidence" value="ECO:0007669"/>
    <property type="project" value="UniProtKB-UniRule"/>
</dbReference>
<keyword evidence="6" id="KW-0812">Transmembrane</keyword>
<dbReference type="InterPro" id="IPR012334">
    <property type="entry name" value="Pectin_lyas_fold"/>
</dbReference>
<protein>
    <recommendedName>
        <fullName evidence="5">Pectinesterase</fullName>
        <ecNumber evidence="5">3.1.1.11</ecNumber>
    </recommendedName>
</protein>
<evidence type="ECO:0000256" key="5">
    <source>
        <dbReference type="RuleBase" id="RU000589"/>
    </source>
</evidence>
<dbReference type="PANTHER" id="PTHR31707">
    <property type="entry name" value="PECTINESTERASE"/>
    <property type="match status" value="1"/>
</dbReference>
<comment type="caution">
    <text evidence="8">The sequence shown here is derived from an EMBL/GenBank/DDBJ whole genome shotgun (WGS) entry which is preliminary data.</text>
</comment>
<comment type="catalytic activity">
    <reaction evidence="5">
        <text>[(1-&gt;4)-alpha-D-galacturonosyl methyl ester](n) + n H2O = [(1-&gt;4)-alpha-D-galacturonosyl](n) + n methanol + n H(+)</text>
        <dbReference type="Rhea" id="RHEA:22380"/>
        <dbReference type="Rhea" id="RHEA-COMP:14570"/>
        <dbReference type="Rhea" id="RHEA-COMP:14573"/>
        <dbReference type="ChEBI" id="CHEBI:15377"/>
        <dbReference type="ChEBI" id="CHEBI:15378"/>
        <dbReference type="ChEBI" id="CHEBI:17790"/>
        <dbReference type="ChEBI" id="CHEBI:140522"/>
        <dbReference type="ChEBI" id="CHEBI:140523"/>
        <dbReference type="EC" id="3.1.1.11"/>
    </reaction>
</comment>
<dbReference type="Gene3D" id="2.160.20.10">
    <property type="entry name" value="Single-stranded right-handed beta-helix, Pectin lyase-like"/>
    <property type="match status" value="1"/>
</dbReference>
<evidence type="ECO:0000256" key="2">
    <source>
        <dbReference type="ARBA" id="ARBA00022801"/>
    </source>
</evidence>
<dbReference type="Pfam" id="PF01095">
    <property type="entry name" value="Pectinesterase"/>
    <property type="match status" value="1"/>
</dbReference>
<organism evidence="8 9">
    <name type="scientific">Musa balbisiana</name>
    <name type="common">Banana</name>
    <dbReference type="NCBI Taxonomy" id="52838"/>
    <lineage>
        <taxon>Eukaryota</taxon>
        <taxon>Viridiplantae</taxon>
        <taxon>Streptophyta</taxon>
        <taxon>Embryophyta</taxon>
        <taxon>Tracheophyta</taxon>
        <taxon>Spermatophyta</taxon>
        <taxon>Magnoliopsida</taxon>
        <taxon>Liliopsida</taxon>
        <taxon>Zingiberales</taxon>
        <taxon>Musaceae</taxon>
        <taxon>Musa</taxon>
    </lineage>
</organism>
<dbReference type="EMBL" id="PYDT01000009">
    <property type="protein sequence ID" value="THU50406.1"/>
    <property type="molecule type" value="Genomic_DNA"/>
</dbReference>
<feature type="transmembrane region" description="Helical" evidence="6">
    <location>
        <begin position="20"/>
        <end position="41"/>
    </location>
</feature>
<evidence type="ECO:0000313" key="8">
    <source>
        <dbReference type="EMBL" id="THU50406.1"/>
    </source>
</evidence>
<dbReference type="InterPro" id="IPR033131">
    <property type="entry name" value="Pectinesterase_Asp_AS"/>
</dbReference>
<keyword evidence="3 5" id="KW-0063">Aspartyl esterase</keyword>
<evidence type="ECO:0000256" key="3">
    <source>
        <dbReference type="ARBA" id="ARBA00023085"/>
    </source>
</evidence>
<keyword evidence="6" id="KW-0472">Membrane</keyword>
<dbReference type="SUPFAM" id="SSF51126">
    <property type="entry name" value="Pectin lyase-like"/>
    <property type="match status" value="1"/>
</dbReference>
<dbReference type="GO" id="GO:0042545">
    <property type="term" value="P:cell wall modification"/>
    <property type="evidence" value="ECO:0007669"/>
    <property type="project" value="UniProtKB-UniRule"/>
</dbReference>
<keyword evidence="9" id="KW-1185">Reference proteome</keyword>
<dbReference type="InterPro" id="IPR000070">
    <property type="entry name" value="Pectinesterase_cat"/>
</dbReference>
<sequence length="116" mass="13166">MASSEEESRVDLGHDDRTTIKLVCLPFSACLLILQLLYLLITTLSVNLILIPQNTLYTHSLHQFYKSYCISGTVDFIFGNSVTVFRDYLIFILSCQLNPKHDESNIIIINGQIEPT</sequence>
<dbReference type="InterPro" id="IPR011050">
    <property type="entry name" value="Pectin_lyase_fold/virulence"/>
</dbReference>
<dbReference type="STRING" id="52838.A0A4V4H421"/>
<evidence type="ECO:0000256" key="4">
    <source>
        <dbReference type="PROSITE-ProRule" id="PRU10040"/>
    </source>
</evidence>
<comment type="pathway">
    <text evidence="1 5">Glycan metabolism; pectin degradation; 2-dehydro-3-deoxy-D-gluconate from pectin: step 1/5.</text>
</comment>